<keyword evidence="8" id="KW-1185">Reference proteome</keyword>
<evidence type="ECO:0000313" key="8">
    <source>
        <dbReference type="Proteomes" id="UP001448207"/>
    </source>
</evidence>
<dbReference type="InterPro" id="IPR001976">
    <property type="entry name" value="Ribosomal_eS24"/>
</dbReference>
<proteinExistence type="inferred from homology"/>
<sequence>MSVAAPDLEGIIGESADAATVTIRTRKFLTNRLLQRKQMVVDVIHPGLANVSKDELREKLGKLYKAEKERVSVFGFKTHFGGGKTTGFGLVYDTVEALMKFEPKYRLARIGKAEPGKGGRKQRKEKKNRAKKVRGTKKAKAANAGKK</sequence>
<dbReference type="Pfam" id="PF01282">
    <property type="entry name" value="Ribosomal_S24e"/>
    <property type="match status" value="1"/>
</dbReference>
<evidence type="ECO:0000256" key="6">
    <source>
        <dbReference type="SAM" id="MobiDB-lite"/>
    </source>
</evidence>
<accession>A0ABR3AIY4</accession>
<gene>
    <name evidence="7" type="ORF">J3Q64DRAFT_1853501</name>
</gene>
<dbReference type="HAMAP" id="MF_00545">
    <property type="entry name" value="Ribosomal_eS24"/>
    <property type="match status" value="1"/>
</dbReference>
<dbReference type="InterPro" id="IPR012678">
    <property type="entry name" value="Ribosomal_uL23/eL15/eS24_sf"/>
</dbReference>
<dbReference type="Gene3D" id="3.30.70.3370">
    <property type="match status" value="1"/>
</dbReference>
<evidence type="ECO:0000256" key="2">
    <source>
        <dbReference type="ARBA" id="ARBA00022980"/>
    </source>
</evidence>
<dbReference type="InterPro" id="IPR018098">
    <property type="entry name" value="Ribosomal_eS24_CS"/>
</dbReference>
<dbReference type="PROSITE" id="PS00529">
    <property type="entry name" value="RIBOSOMAL_S24E"/>
    <property type="match status" value="1"/>
</dbReference>
<dbReference type="GO" id="GO:0005840">
    <property type="term" value="C:ribosome"/>
    <property type="evidence" value="ECO:0007669"/>
    <property type="project" value="UniProtKB-KW"/>
</dbReference>
<feature type="region of interest" description="Disordered" evidence="6">
    <location>
        <begin position="112"/>
        <end position="147"/>
    </location>
</feature>
<evidence type="ECO:0000256" key="1">
    <source>
        <dbReference type="ARBA" id="ARBA00009680"/>
    </source>
</evidence>
<comment type="caution">
    <text evidence="7">The sequence shown here is derived from an EMBL/GenBank/DDBJ whole genome shotgun (WGS) entry which is preliminary data.</text>
</comment>
<name>A0ABR3AIY4_PHYBL</name>
<evidence type="ECO:0000256" key="5">
    <source>
        <dbReference type="RuleBase" id="RU004383"/>
    </source>
</evidence>
<reference evidence="7 8" key="1">
    <citation type="submission" date="2024-04" db="EMBL/GenBank/DDBJ databases">
        <title>Symmetric and asymmetric DNA N6-adenine methylation regulates different biological responses in Mucorales.</title>
        <authorList>
            <consortium name="Lawrence Berkeley National Laboratory"/>
            <person name="Lax C."/>
            <person name="Mondo S.J."/>
            <person name="Osorio-Concepcion M."/>
            <person name="Muszewska A."/>
            <person name="Corrochano-Luque M."/>
            <person name="Gutierrez G."/>
            <person name="Riley R."/>
            <person name="Lipzen A."/>
            <person name="Guo J."/>
            <person name="Hundley H."/>
            <person name="Amirebrahimi M."/>
            <person name="Ng V."/>
            <person name="Lorenzo-Gutierrez D."/>
            <person name="Binder U."/>
            <person name="Yang J."/>
            <person name="Song Y."/>
            <person name="Canovas D."/>
            <person name="Navarro E."/>
            <person name="Freitag M."/>
            <person name="Gabaldon T."/>
            <person name="Grigoriev I.V."/>
            <person name="Corrochano L.M."/>
            <person name="Nicolas F.E."/>
            <person name="Garre V."/>
        </authorList>
    </citation>
    <scope>NUCLEOTIDE SEQUENCE [LARGE SCALE GENOMIC DNA]</scope>
    <source>
        <strain evidence="7 8">L51</strain>
    </source>
</reference>
<dbReference type="SUPFAM" id="SSF54189">
    <property type="entry name" value="Ribosomal proteins S24e, L23 and L15e"/>
    <property type="match status" value="1"/>
</dbReference>
<comment type="similarity">
    <text evidence="1 4">Belongs to the eukaryotic ribosomal protein eS24 family.</text>
</comment>
<evidence type="ECO:0000256" key="4">
    <source>
        <dbReference type="RuleBase" id="RU004381"/>
    </source>
</evidence>
<evidence type="ECO:0000256" key="3">
    <source>
        <dbReference type="ARBA" id="ARBA00023274"/>
    </source>
</evidence>
<dbReference type="InterPro" id="IPR053709">
    <property type="entry name" value="eRP_eS24_sf"/>
</dbReference>
<feature type="compositionally biased region" description="Basic residues" evidence="6">
    <location>
        <begin position="118"/>
        <end position="147"/>
    </location>
</feature>
<organism evidence="7 8">
    <name type="scientific">Phycomyces blakesleeanus</name>
    <dbReference type="NCBI Taxonomy" id="4837"/>
    <lineage>
        <taxon>Eukaryota</taxon>
        <taxon>Fungi</taxon>
        <taxon>Fungi incertae sedis</taxon>
        <taxon>Mucoromycota</taxon>
        <taxon>Mucoromycotina</taxon>
        <taxon>Mucoromycetes</taxon>
        <taxon>Mucorales</taxon>
        <taxon>Phycomycetaceae</taxon>
        <taxon>Phycomyces</taxon>
    </lineage>
</organism>
<dbReference type="EMBL" id="JBCLYO010000038">
    <property type="protein sequence ID" value="KAL0075057.1"/>
    <property type="molecule type" value="Genomic_DNA"/>
</dbReference>
<protein>
    <recommendedName>
        <fullName evidence="5">40S ribosomal protein S24</fullName>
    </recommendedName>
</protein>
<dbReference type="PANTHER" id="PTHR10496">
    <property type="entry name" value="40S RIBOSOMAL PROTEIN S24"/>
    <property type="match status" value="1"/>
</dbReference>
<evidence type="ECO:0000313" key="7">
    <source>
        <dbReference type="EMBL" id="KAL0075057.1"/>
    </source>
</evidence>
<dbReference type="Proteomes" id="UP001448207">
    <property type="component" value="Unassembled WGS sequence"/>
</dbReference>
<keyword evidence="3 4" id="KW-0687">Ribonucleoprotein</keyword>
<keyword evidence="2 4" id="KW-0689">Ribosomal protein</keyword>